<dbReference type="Proteomes" id="UP000029644">
    <property type="component" value="Unassembled WGS sequence"/>
</dbReference>
<dbReference type="OrthoDB" id="1422961at2"/>
<comment type="caution">
    <text evidence="1">The sequence shown here is derived from an EMBL/GenBank/DDBJ whole genome shotgun (WGS) entry which is preliminary data.</text>
</comment>
<evidence type="ECO:0000313" key="4">
    <source>
        <dbReference type="Proteomes" id="UP000029643"/>
    </source>
</evidence>
<accession>A0A090VEM2</accession>
<organism evidence="1 5">
    <name type="scientific">Algibacter lectus</name>
    <dbReference type="NCBI Taxonomy" id="221126"/>
    <lineage>
        <taxon>Bacteria</taxon>
        <taxon>Pseudomonadati</taxon>
        <taxon>Bacteroidota</taxon>
        <taxon>Flavobacteriia</taxon>
        <taxon>Flavobacteriales</taxon>
        <taxon>Flavobacteriaceae</taxon>
        <taxon>Algibacter</taxon>
    </lineage>
</organism>
<protein>
    <submittedName>
        <fullName evidence="1">Uncharacterized protein</fullName>
    </submittedName>
</protein>
<dbReference type="RefSeq" id="WP_042495052.1">
    <property type="nucleotide sequence ID" value="NZ_BBNQ01000003.1"/>
</dbReference>
<reference evidence="3 6" key="2">
    <citation type="submission" date="2019-03" db="EMBL/GenBank/DDBJ databases">
        <title>Genomic Encyclopedia of Type Strains, Phase III (KMG-III): the genomes of soil and plant-associated and newly described type strains.</title>
        <authorList>
            <person name="Whitman W."/>
        </authorList>
    </citation>
    <scope>NUCLEOTIDE SEQUENCE [LARGE SCALE GENOMIC DNA]</scope>
    <source>
        <strain evidence="3 6">CECT 8301</strain>
    </source>
</reference>
<keyword evidence="6" id="KW-1185">Reference proteome</keyword>
<reference evidence="4 5" key="1">
    <citation type="journal article" date="2014" name="Genome Announc.">
        <title>Draft Genome Sequences of Marine Flavobacterium Algibacter lectus Strains SS8 and NR4.</title>
        <authorList>
            <person name="Takatani N."/>
            <person name="Nakanishi M."/>
            <person name="Meirelles P."/>
            <person name="Mino S."/>
            <person name="Suda W."/>
            <person name="Oshima K."/>
            <person name="Hattori M."/>
            <person name="Ohkuma M."/>
            <person name="Hosokawa M."/>
            <person name="Miyashita K."/>
            <person name="Thompson F.L."/>
            <person name="Niwa A."/>
            <person name="Sawabe T."/>
            <person name="Sawabe T."/>
        </authorList>
    </citation>
    <scope>NUCLEOTIDE SEQUENCE [LARGE SCALE GENOMIC DNA]</scope>
    <source>
        <strain evidence="2">JCM 19274</strain>
        <strain evidence="1 5">JCM 19300</strain>
        <strain evidence="4">JCM19274</strain>
    </source>
</reference>
<evidence type="ECO:0000313" key="3">
    <source>
        <dbReference type="EMBL" id="TDY63724.1"/>
    </source>
</evidence>
<dbReference type="EMBL" id="SORL01000007">
    <property type="protein sequence ID" value="TDY63724.1"/>
    <property type="molecule type" value="Genomic_DNA"/>
</dbReference>
<proteinExistence type="predicted"/>
<dbReference type="EMBL" id="BBNQ01000003">
    <property type="protein sequence ID" value="GAL61824.1"/>
    <property type="molecule type" value="Genomic_DNA"/>
</dbReference>
<evidence type="ECO:0000313" key="6">
    <source>
        <dbReference type="Proteomes" id="UP000294824"/>
    </source>
</evidence>
<dbReference type="Proteomes" id="UP000029643">
    <property type="component" value="Unassembled WGS sequence"/>
</dbReference>
<gene>
    <name evidence="3" type="ORF">DFQ06_0613</name>
    <name evidence="2" type="ORF">JCM19274_5438</name>
    <name evidence="1" type="ORF">JCM19300_1647</name>
</gene>
<evidence type="ECO:0000313" key="2">
    <source>
        <dbReference type="EMBL" id="GAL77725.1"/>
    </source>
</evidence>
<evidence type="ECO:0000313" key="5">
    <source>
        <dbReference type="Proteomes" id="UP000029644"/>
    </source>
</evidence>
<dbReference type="AlphaFoldDB" id="A0A090VEM2"/>
<accession>A0A4R8MEE0</accession>
<dbReference type="EMBL" id="BBNU01000001">
    <property type="protein sequence ID" value="GAL77725.1"/>
    <property type="molecule type" value="Genomic_DNA"/>
</dbReference>
<dbReference type="Proteomes" id="UP000294824">
    <property type="component" value="Unassembled WGS sequence"/>
</dbReference>
<name>A0A090VEM2_9FLAO</name>
<sequence>MNKHLNIKTICFVGLAYILCFQVKAQGVDFLFNEELNTLMTQKEGGSPYTFEIISVVYTTVGEKPTTKRLTTFYKKALAFTNKAKADSTRIANLNKESKLTPAVKKEIADVNNRLRIARRTLKSVKKYEIVPSQVSVGKYNKYKIRRSVFKPENIFVGAFKNLGSFYVTKSIDGYNERDLISVANAESNNLTSEYFLFENQFVLIENIQTKVVYMVYPDFLEKYAINKIAAQEKYKGKISLPKKEYIHDYDKKIDSIIIDYNYKEYSRSINIKNKL</sequence>
<evidence type="ECO:0000313" key="1">
    <source>
        <dbReference type="EMBL" id="GAL61824.1"/>
    </source>
</evidence>